<dbReference type="GO" id="GO:0019318">
    <property type="term" value="P:hexose metabolic process"/>
    <property type="evidence" value="ECO:0007669"/>
    <property type="project" value="UniProtKB-ARBA"/>
</dbReference>
<reference evidence="13" key="2">
    <citation type="submission" date="2012-01" db="EMBL/GenBank/DDBJ databases">
        <title>Noncontiguous Finished sequence of chromosome of Saccharomonospora glauca K62.</title>
        <authorList>
            <consortium name="US DOE Joint Genome Institute"/>
            <person name="Lucas S."/>
            <person name="Han J."/>
            <person name="Lapidus A."/>
            <person name="Cheng J.-F."/>
            <person name="Goodwin L."/>
            <person name="Pitluck S."/>
            <person name="Peters L."/>
            <person name="Mikhailova N."/>
            <person name="Held B."/>
            <person name="Detter J.C."/>
            <person name="Han C."/>
            <person name="Tapia R."/>
            <person name="Land M."/>
            <person name="Hauser L."/>
            <person name="Kyrpides N."/>
            <person name="Ivanova N."/>
            <person name="Pagani I."/>
            <person name="Brambilla E.-M."/>
            <person name="Klenk H.-P."/>
            <person name="Woyke T."/>
        </authorList>
    </citation>
    <scope>NUCLEOTIDE SEQUENCE [LARGE SCALE GENOMIC DNA]</scope>
    <source>
        <strain evidence="13">K62</strain>
    </source>
</reference>
<dbReference type="GO" id="GO:0008879">
    <property type="term" value="F:glucose-1-phosphate thymidylyltransferase activity"/>
    <property type="evidence" value="ECO:0007669"/>
    <property type="project" value="UniProtKB-EC"/>
</dbReference>
<dbReference type="OrthoDB" id="9803871at2"/>
<proteinExistence type="inferred from homology"/>
<evidence type="ECO:0000256" key="4">
    <source>
        <dbReference type="ARBA" id="ARBA00017654"/>
    </source>
</evidence>
<dbReference type="HOGENOM" id="CLU_029499_9_0_11"/>
<dbReference type="EMBL" id="CM001484">
    <property type="protein sequence ID" value="EIE98967.1"/>
    <property type="molecule type" value="Genomic_DNA"/>
</dbReference>
<evidence type="ECO:0000256" key="8">
    <source>
        <dbReference type="ARBA" id="ARBA00022842"/>
    </source>
</evidence>
<dbReference type="STRING" id="928724.SacglDRAFT_02061"/>
<keyword evidence="5 10" id="KW-0808">Transferase</keyword>
<protein>
    <recommendedName>
        <fullName evidence="4 10">Glucose-1-phosphate thymidylyltransferase</fullName>
        <ecNumber evidence="3 10">2.7.7.24</ecNumber>
    </recommendedName>
</protein>
<dbReference type="FunFam" id="3.90.550.10:FF:000023">
    <property type="entry name" value="Glucose-1-phosphate thymidylyltransferase"/>
    <property type="match status" value="1"/>
</dbReference>
<evidence type="ECO:0000256" key="9">
    <source>
        <dbReference type="ARBA" id="ARBA00049336"/>
    </source>
</evidence>
<evidence type="ECO:0000259" key="11">
    <source>
        <dbReference type="Pfam" id="PF00483"/>
    </source>
</evidence>
<keyword evidence="8 10" id="KW-0460">Magnesium</keyword>
<name>I1D1Z3_9PSEU</name>
<dbReference type="EC" id="2.7.7.24" evidence="3 10"/>
<dbReference type="GO" id="GO:0000271">
    <property type="term" value="P:polysaccharide biosynthetic process"/>
    <property type="evidence" value="ECO:0007669"/>
    <property type="project" value="UniProtKB-ARBA"/>
</dbReference>
<dbReference type="InterPro" id="IPR005835">
    <property type="entry name" value="NTP_transferase_dom"/>
</dbReference>
<accession>I1D1Z3</accession>
<evidence type="ECO:0000256" key="5">
    <source>
        <dbReference type="ARBA" id="ARBA00022679"/>
    </source>
</evidence>
<evidence type="ECO:0000256" key="6">
    <source>
        <dbReference type="ARBA" id="ARBA00022695"/>
    </source>
</evidence>
<evidence type="ECO:0000256" key="2">
    <source>
        <dbReference type="ARBA" id="ARBA00010480"/>
    </source>
</evidence>
<dbReference type="RefSeq" id="WP_005464180.1">
    <property type="nucleotide sequence ID" value="NZ_CM001484.1"/>
</dbReference>
<dbReference type="PANTHER" id="PTHR43532">
    <property type="entry name" value="GLUCOSE-1-PHOSPHATE THYMIDYLYLTRANSFERASE"/>
    <property type="match status" value="1"/>
</dbReference>
<dbReference type="Proteomes" id="UP000005087">
    <property type="component" value="Chromosome"/>
</dbReference>
<dbReference type="NCBIfam" id="TIGR01207">
    <property type="entry name" value="rmlA"/>
    <property type="match status" value="1"/>
</dbReference>
<organism evidence="12 13">
    <name type="scientific">Saccharomonospora glauca K62</name>
    <dbReference type="NCBI Taxonomy" id="928724"/>
    <lineage>
        <taxon>Bacteria</taxon>
        <taxon>Bacillati</taxon>
        <taxon>Actinomycetota</taxon>
        <taxon>Actinomycetes</taxon>
        <taxon>Pseudonocardiales</taxon>
        <taxon>Pseudonocardiaceae</taxon>
        <taxon>Saccharomonospora</taxon>
    </lineage>
</organism>
<dbReference type="SUPFAM" id="SSF53448">
    <property type="entry name" value="Nucleotide-diphospho-sugar transferases"/>
    <property type="match status" value="1"/>
</dbReference>
<evidence type="ECO:0000313" key="12">
    <source>
        <dbReference type="EMBL" id="EIE98967.1"/>
    </source>
</evidence>
<reference evidence="12 13" key="1">
    <citation type="submission" date="2011-09" db="EMBL/GenBank/DDBJ databases">
        <authorList>
            <consortium name="US DOE Joint Genome Institute (JGI-PGF)"/>
            <person name="Lucas S."/>
            <person name="Han J."/>
            <person name="Lapidus A."/>
            <person name="Cheng J.-F."/>
            <person name="Goodwin L."/>
            <person name="Pitluck S."/>
            <person name="Peters L."/>
            <person name="Land M.L."/>
            <person name="Hauser L."/>
            <person name="Brambilla E."/>
            <person name="Klenk H.-P."/>
            <person name="Woyke T.J."/>
        </authorList>
    </citation>
    <scope>NUCLEOTIDE SEQUENCE [LARGE SCALE GENOMIC DNA]</scope>
    <source>
        <strain evidence="12 13">K62</strain>
    </source>
</reference>
<dbReference type="PANTHER" id="PTHR43532:SF1">
    <property type="entry name" value="GLUCOSE-1-PHOSPHATE THYMIDYLYLTRANSFERASE 1"/>
    <property type="match status" value="1"/>
</dbReference>
<keyword evidence="6 10" id="KW-0548">Nucleotidyltransferase</keyword>
<feature type="domain" description="Nucleotidyl transferase" evidence="11">
    <location>
        <begin position="2"/>
        <end position="238"/>
    </location>
</feature>
<comment type="similarity">
    <text evidence="2 10">Belongs to the glucose-1-phosphate thymidylyltransferase family.</text>
</comment>
<comment type="catalytic activity">
    <reaction evidence="9 10">
        <text>dTTP + alpha-D-glucose 1-phosphate + H(+) = dTDP-alpha-D-glucose + diphosphate</text>
        <dbReference type="Rhea" id="RHEA:15225"/>
        <dbReference type="ChEBI" id="CHEBI:15378"/>
        <dbReference type="ChEBI" id="CHEBI:33019"/>
        <dbReference type="ChEBI" id="CHEBI:37568"/>
        <dbReference type="ChEBI" id="CHEBI:57477"/>
        <dbReference type="ChEBI" id="CHEBI:58601"/>
        <dbReference type="EC" id="2.7.7.24"/>
    </reaction>
</comment>
<dbReference type="InterPro" id="IPR005907">
    <property type="entry name" value="G1P_thy_trans_s"/>
</dbReference>
<gene>
    <name evidence="12" type="ORF">SacglDRAFT_02061</name>
</gene>
<dbReference type="Pfam" id="PF00483">
    <property type="entry name" value="NTP_transferase"/>
    <property type="match status" value="1"/>
</dbReference>
<evidence type="ECO:0000256" key="1">
    <source>
        <dbReference type="ARBA" id="ARBA00001946"/>
    </source>
</evidence>
<comment type="cofactor">
    <cofactor evidence="1">
        <name>Mg(2+)</name>
        <dbReference type="ChEBI" id="CHEBI:18420"/>
    </cofactor>
</comment>
<comment type="function">
    <text evidence="10">Catalyzes the formation of dTDP-glucose, from dTTP and glucose 1-phosphate, as well as its pyrophosphorolysis.</text>
</comment>
<dbReference type="InterPro" id="IPR029044">
    <property type="entry name" value="Nucleotide-diphossugar_trans"/>
</dbReference>
<keyword evidence="13" id="KW-1185">Reference proteome</keyword>
<evidence type="ECO:0000313" key="13">
    <source>
        <dbReference type="Proteomes" id="UP000005087"/>
    </source>
</evidence>
<evidence type="ECO:0000256" key="3">
    <source>
        <dbReference type="ARBA" id="ARBA00012461"/>
    </source>
</evidence>
<sequence length="290" mass="31891">MKGIVLAGGNGTRMHPLTLATSKQLLPVYDKPMVYYPLSVLMLAGLRDILIISNPETLPVLRALLGDGSRFGLNFSYAEQKEPRGIAEAFLIGEKFLDGGPSALILGDNLFHGAGFPKLLRSARRELDGCTLFGYPVSDPGRFGIGEVDAEGNLVSLEEKPSKPRSDNAIVGLYFYDSEVVDIAKELTPSARGELEITEVNQVYLKQGRAKLIRLGRGYTWLDAGTHDSLLSASQYVQTIQHRQGVQVACLEEIALRLGHIDSQRCYELGERMKNSDYGRYLMQVAQEVG</sequence>
<dbReference type="Gene3D" id="3.90.550.10">
    <property type="entry name" value="Spore Coat Polysaccharide Biosynthesis Protein SpsA, Chain A"/>
    <property type="match status" value="1"/>
</dbReference>
<dbReference type="AlphaFoldDB" id="I1D1Z3"/>
<evidence type="ECO:0000256" key="7">
    <source>
        <dbReference type="ARBA" id="ARBA00022723"/>
    </source>
</evidence>
<keyword evidence="7 10" id="KW-0479">Metal-binding</keyword>
<dbReference type="GO" id="GO:0046872">
    <property type="term" value="F:metal ion binding"/>
    <property type="evidence" value="ECO:0007669"/>
    <property type="project" value="UniProtKB-KW"/>
</dbReference>
<dbReference type="CDD" id="cd02538">
    <property type="entry name" value="G1P_TT_short"/>
    <property type="match status" value="1"/>
</dbReference>
<dbReference type="eggNOG" id="COG1209">
    <property type="taxonomic scope" value="Bacteria"/>
</dbReference>
<evidence type="ECO:0000256" key="10">
    <source>
        <dbReference type="RuleBase" id="RU003706"/>
    </source>
</evidence>